<dbReference type="AlphaFoldDB" id="A0AAP7W544"/>
<evidence type="ECO:0000313" key="2">
    <source>
        <dbReference type="Proteomes" id="UP000194131"/>
    </source>
</evidence>
<dbReference type="EMBL" id="MRWU01000021">
    <property type="protein sequence ID" value="OSX90137.1"/>
    <property type="molecule type" value="Genomic_DNA"/>
</dbReference>
<gene>
    <name evidence="1" type="ORF">S3E15_02773</name>
</gene>
<sequence length="37" mass="4341">MSFLYEKIPTQGAGIFMLRIYKTDYLIYSEVRHVSLG</sequence>
<accession>A0AAP7W544</accession>
<reference evidence="1 2" key="1">
    <citation type="submission" date="2016-12" db="EMBL/GenBank/DDBJ databases">
        <title>Genome Sequences of Twelve Sporeforming Bacillus Species Isolated from Foods.</title>
        <authorList>
            <person name="De Jong A."/>
            <person name="Holsappel S."/>
            <person name="Kuipers O.P."/>
        </authorList>
    </citation>
    <scope>NUCLEOTIDE SEQUENCE [LARGE SCALE GENOMIC DNA]</scope>
    <source>
        <strain evidence="1 2">S3E15</strain>
    </source>
</reference>
<name>A0AAP7W544_BACMY</name>
<comment type="caution">
    <text evidence="1">The sequence shown here is derived from an EMBL/GenBank/DDBJ whole genome shotgun (WGS) entry which is preliminary data.</text>
</comment>
<protein>
    <submittedName>
        <fullName evidence="1">Uncharacterized protein</fullName>
    </submittedName>
</protein>
<organism evidence="1 2">
    <name type="scientific">Bacillus mycoides</name>
    <dbReference type="NCBI Taxonomy" id="1405"/>
    <lineage>
        <taxon>Bacteria</taxon>
        <taxon>Bacillati</taxon>
        <taxon>Bacillota</taxon>
        <taxon>Bacilli</taxon>
        <taxon>Bacillales</taxon>
        <taxon>Bacillaceae</taxon>
        <taxon>Bacillus</taxon>
        <taxon>Bacillus cereus group</taxon>
    </lineage>
</organism>
<proteinExistence type="predicted"/>
<dbReference type="Proteomes" id="UP000194131">
    <property type="component" value="Unassembled WGS sequence"/>
</dbReference>
<evidence type="ECO:0000313" key="1">
    <source>
        <dbReference type="EMBL" id="OSX90137.1"/>
    </source>
</evidence>